<organism evidence="2 3">
    <name type="scientific">Brachionus plicatilis</name>
    <name type="common">Marine rotifer</name>
    <name type="synonym">Brachionus muelleri</name>
    <dbReference type="NCBI Taxonomy" id="10195"/>
    <lineage>
        <taxon>Eukaryota</taxon>
        <taxon>Metazoa</taxon>
        <taxon>Spiralia</taxon>
        <taxon>Gnathifera</taxon>
        <taxon>Rotifera</taxon>
        <taxon>Eurotatoria</taxon>
        <taxon>Monogononta</taxon>
        <taxon>Pseudotrocha</taxon>
        <taxon>Ploima</taxon>
        <taxon>Brachionidae</taxon>
        <taxon>Brachionus</taxon>
    </lineage>
</organism>
<evidence type="ECO:0000256" key="1">
    <source>
        <dbReference type="SAM" id="Phobius"/>
    </source>
</evidence>
<gene>
    <name evidence="2" type="ORF">BpHYR1_051963</name>
</gene>
<feature type="transmembrane region" description="Helical" evidence="1">
    <location>
        <begin position="6"/>
        <end position="28"/>
    </location>
</feature>
<keyword evidence="1" id="KW-1133">Transmembrane helix</keyword>
<dbReference type="EMBL" id="REGN01005284">
    <property type="protein sequence ID" value="RNA13974.1"/>
    <property type="molecule type" value="Genomic_DNA"/>
</dbReference>
<sequence>MKISLLKFSFIPGFGFIPFLIKVLSNLSDLNYLKRHFKKYHSTFLFFFGTQILRHLFKFLKN</sequence>
<feature type="transmembrane region" description="Helical" evidence="1">
    <location>
        <begin position="40"/>
        <end position="57"/>
    </location>
</feature>
<keyword evidence="1" id="KW-0812">Transmembrane</keyword>
<accession>A0A3M7QSA1</accession>
<keyword evidence="3" id="KW-1185">Reference proteome</keyword>
<reference evidence="2 3" key="1">
    <citation type="journal article" date="2018" name="Sci. Rep.">
        <title>Genomic signatures of local adaptation to the degree of environmental predictability in rotifers.</title>
        <authorList>
            <person name="Franch-Gras L."/>
            <person name="Hahn C."/>
            <person name="Garcia-Roger E.M."/>
            <person name="Carmona M.J."/>
            <person name="Serra M."/>
            <person name="Gomez A."/>
        </authorList>
    </citation>
    <scope>NUCLEOTIDE SEQUENCE [LARGE SCALE GENOMIC DNA]</scope>
    <source>
        <strain evidence="2">HYR1</strain>
    </source>
</reference>
<keyword evidence="1" id="KW-0472">Membrane</keyword>
<dbReference type="AlphaFoldDB" id="A0A3M7QSA1"/>
<proteinExistence type="predicted"/>
<evidence type="ECO:0000313" key="3">
    <source>
        <dbReference type="Proteomes" id="UP000276133"/>
    </source>
</evidence>
<dbReference type="Proteomes" id="UP000276133">
    <property type="component" value="Unassembled WGS sequence"/>
</dbReference>
<comment type="caution">
    <text evidence="2">The sequence shown here is derived from an EMBL/GenBank/DDBJ whole genome shotgun (WGS) entry which is preliminary data.</text>
</comment>
<name>A0A3M7QSA1_BRAPC</name>
<evidence type="ECO:0000313" key="2">
    <source>
        <dbReference type="EMBL" id="RNA13974.1"/>
    </source>
</evidence>
<protein>
    <submittedName>
        <fullName evidence="2">Uncharacterized protein</fullName>
    </submittedName>
</protein>